<name>A0A6L2NKY3_TANCI</name>
<evidence type="ECO:0000256" key="1">
    <source>
        <dbReference type="SAM" id="Phobius"/>
    </source>
</evidence>
<keyword evidence="1" id="KW-1133">Transmembrane helix</keyword>
<dbReference type="GO" id="GO:0016740">
    <property type="term" value="F:transferase activity"/>
    <property type="evidence" value="ECO:0007669"/>
    <property type="project" value="UniProtKB-KW"/>
</dbReference>
<evidence type="ECO:0000313" key="2">
    <source>
        <dbReference type="EMBL" id="GEU86931.1"/>
    </source>
</evidence>
<reference evidence="2" key="1">
    <citation type="journal article" date="2019" name="Sci. Rep.">
        <title>Draft genome of Tanacetum cinerariifolium, the natural source of mosquito coil.</title>
        <authorList>
            <person name="Yamashiro T."/>
            <person name="Shiraishi A."/>
            <person name="Satake H."/>
            <person name="Nakayama K."/>
        </authorList>
    </citation>
    <scope>NUCLEOTIDE SEQUENCE</scope>
</reference>
<protein>
    <submittedName>
        <fullName evidence="2">Probable galacturonosyltransferase 11</fullName>
    </submittedName>
</protein>
<comment type="caution">
    <text evidence="2">The sequence shown here is derived from an EMBL/GenBank/DDBJ whole genome shotgun (WGS) entry which is preliminary data.</text>
</comment>
<keyword evidence="2" id="KW-0808">Transferase</keyword>
<keyword evidence="1" id="KW-0472">Membrane</keyword>
<dbReference type="AlphaFoldDB" id="A0A6L2NKY3"/>
<gene>
    <name evidence="2" type="ORF">Tci_058909</name>
</gene>
<feature type="transmembrane region" description="Helical" evidence="1">
    <location>
        <begin position="95"/>
        <end position="116"/>
    </location>
</feature>
<dbReference type="EMBL" id="BKCJ010009431">
    <property type="protein sequence ID" value="GEU86931.1"/>
    <property type="molecule type" value="Genomic_DNA"/>
</dbReference>
<accession>A0A6L2NKY3</accession>
<keyword evidence="1" id="KW-0812">Transmembrane</keyword>
<proteinExistence type="predicted"/>
<organism evidence="2">
    <name type="scientific">Tanacetum cinerariifolium</name>
    <name type="common">Dalmatian daisy</name>
    <name type="synonym">Chrysanthemum cinerariifolium</name>
    <dbReference type="NCBI Taxonomy" id="118510"/>
    <lineage>
        <taxon>Eukaryota</taxon>
        <taxon>Viridiplantae</taxon>
        <taxon>Streptophyta</taxon>
        <taxon>Embryophyta</taxon>
        <taxon>Tracheophyta</taxon>
        <taxon>Spermatophyta</taxon>
        <taxon>Magnoliopsida</taxon>
        <taxon>eudicotyledons</taxon>
        <taxon>Gunneridae</taxon>
        <taxon>Pentapetalae</taxon>
        <taxon>asterids</taxon>
        <taxon>campanulids</taxon>
        <taxon>Asterales</taxon>
        <taxon>Asteraceae</taxon>
        <taxon>Asteroideae</taxon>
        <taxon>Anthemideae</taxon>
        <taxon>Anthemidinae</taxon>
        <taxon>Tanacetum</taxon>
    </lineage>
</organism>
<sequence length="175" mass="19814">MQALPNYKTLIRQVYVLLAILEEKKGSRRLITMLFSRTFSEEICYISISAGPGGQILGGVVEGPLIRVRSYGVSIPDINSTNARKVGKRKVRRRFSIWIWLSFGLFSVAGCVFIFLQHNFQDHDREHTEQPVLVRADTDNGRIRFAITGTTVEVEAAEIKQDAAKLTTMDAFRHE</sequence>